<feature type="transmembrane region" description="Helical" evidence="1">
    <location>
        <begin position="43"/>
        <end position="64"/>
    </location>
</feature>
<keyword evidence="3" id="KW-1185">Reference proteome</keyword>
<keyword evidence="1" id="KW-0472">Membrane</keyword>
<protein>
    <submittedName>
        <fullName evidence="2">Uncharacterized protein</fullName>
    </submittedName>
</protein>
<feature type="transmembrane region" description="Helical" evidence="1">
    <location>
        <begin position="93"/>
        <end position="112"/>
    </location>
</feature>
<organism evidence="2 3">
    <name type="scientific">Microlunatus flavus</name>
    <dbReference type="NCBI Taxonomy" id="1036181"/>
    <lineage>
        <taxon>Bacteria</taxon>
        <taxon>Bacillati</taxon>
        <taxon>Actinomycetota</taxon>
        <taxon>Actinomycetes</taxon>
        <taxon>Propionibacteriales</taxon>
        <taxon>Propionibacteriaceae</taxon>
        <taxon>Microlunatus</taxon>
    </lineage>
</organism>
<evidence type="ECO:0000313" key="3">
    <source>
        <dbReference type="Proteomes" id="UP000198504"/>
    </source>
</evidence>
<dbReference type="EMBL" id="FOFA01000005">
    <property type="protein sequence ID" value="SEQ69455.1"/>
    <property type="molecule type" value="Genomic_DNA"/>
</dbReference>
<keyword evidence="1" id="KW-1133">Transmembrane helix</keyword>
<evidence type="ECO:0000313" key="2">
    <source>
        <dbReference type="EMBL" id="SEQ69455.1"/>
    </source>
</evidence>
<dbReference type="Proteomes" id="UP000198504">
    <property type="component" value="Unassembled WGS sequence"/>
</dbReference>
<name>A0A1H9I4V5_9ACTN</name>
<dbReference type="OrthoDB" id="2680086at2"/>
<gene>
    <name evidence="2" type="ORF">SAMN05421756_10578</name>
</gene>
<accession>A0A1H9I4V5</accession>
<proteinExistence type="predicted"/>
<feature type="transmembrane region" description="Helical" evidence="1">
    <location>
        <begin position="132"/>
        <end position="150"/>
    </location>
</feature>
<dbReference type="STRING" id="1036181.SAMN05421756_10578"/>
<dbReference type="AlphaFoldDB" id="A0A1H9I4V5"/>
<reference evidence="3" key="1">
    <citation type="submission" date="2016-10" db="EMBL/GenBank/DDBJ databases">
        <authorList>
            <person name="Varghese N."/>
            <person name="Submissions S."/>
        </authorList>
    </citation>
    <scope>NUCLEOTIDE SEQUENCE [LARGE SCALE GENOMIC DNA]</scope>
    <source>
        <strain evidence="3">CGMCC 4.6856</strain>
    </source>
</reference>
<keyword evidence="1" id="KW-0812">Transmembrane</keyword>
<evidence type="ECO:0000256" key="1">
    <source>
        <dbReference type="SAM" id="Phobius"/>
    </source>
</evidence>
<sequence length="160" mass="17798">MTSPEPVLPLGRRRRADPTLLPAQPVAYHQLLRGPRWRWWRPLVSLLLLVGLLLVALVVVFGTFEALDGPLPDRWVGTLDEEWSPVTNLELDLSLAALIPVAALAVAIAHRVRPGWVSSVTGRLRWTWLGRCLLVCLPVWALYLGVGSFVDPVEPGRPDH</sequence>
<dbReference type="RefSeq" id="WP_091181014.1">
    <property type="nucleotide sequence ID" value="NZ_FOFA01000005.1"/>
</dbReference>